<feature type="chain" id="PRO_5012227229" evidence="1">
    <location>
        <begin position="16"/>
        <end position="563"/>
    </location>
</feature>
<feature type="signal peptide" evidence="1">
    <location>
        <begin position="1"/>
        <end position="15"/>
    </location>
</feature>
<keyword evidence="3" id="KW-1185">Reference proteome</keyword>
<dbReference type="InterPro" id="IPR000718">
    <property type="entry name" value="Peptidase_M13"/>
</dbReference>
<dbReference type="Proteomes" id="UP000095287">
    <property type="component" value="Unplaced"/>
</dbReference>
<dbReference type="AlphaFoldDB" id="A0A1I8AJ07"/>
<keyword evidence="1" id="KW-0732">Signal</keyword>
<accession>A0A1I8AJ07</accession>
<evidence type="ECO:0000256" key="1">
    <source>
        <dbReference type="SAM" id="SignalP"/>
    </source>
</evidence>
<sequence length="563" mass="64612">MHGAVLLLLISTAIAKTHFELDHKFSTTVRACDDFYTFVCNPEENKNGTYMYHRKKMYINAVLDGFKNYSDPIADYIRDIYFRDARNRSLFLKGQKIGEEAVKGNGRFRTTSYDPALSILSLTDDKVVRLPSGDNYVVVKCLYKDCPGFIKGIANGFKSISDTEDLLDLSTLTIKAKYVVDDVEEFTQEQKDEIDAKIFGKEKPHFNAPYLNLLALKFGIERNLLLSKELEQQYKSYSVALVEETVAHLKKQAWIPEEVKQRVIKSVYDVEQHIYLSKASKNIDNVNEAIAFFVAEFEKEEPKLRLKFKDEACNRKCVMANEFIRNTMRKYQNKYGNTDKYVDILEQRAIYIPNAYSKIDKLFILPSLVVSANDDLPLGFRFGFLSQTLAHELFHTLDPKLNAIGNKRANELHGLKEYEEAVNCYEDYYGSFPARAPNGTLLFPDGTKKKNEGFADVEGGRIALKALQKSLFSSRAFFKSSYSYSAYNDYEWYFMSAMAFSCANEGKSDFKKLMSTSRDPHPRASIRLNAFVRQLDEFSHTFKCKPGDPMYVVEKQCKAFPSE</sequence>
<reference evidence="4" key="1">
    <citation type="submission" date="2016-11" db="UniProtKB">
        <authorList>
            <consortium name="WormBaseParasite"/>
        </authorList>
    </citation>
    <scope>IDENTIFICATION</scope>
</reference>
<dbReference type="InterPro" id="IPR018497">
    <property type="entry name" value="Peptidase_M13_C"/>
</dbReference>
<dbReference type="PROSITE" id="PS51885">
    <property type="entry name" value="NEPRILYSIN"/>
    <property type="match status" value="1"/>
</dbReference>
<organism evidence="3 4">
    <name type="scientific">Steinernema glaseri</name>
    <dbReference type="NCBI Taxonomy" id="37863"/>
    <lineage>
        <taxon>Eukaryota</taxon>
        <taxon>Metazoa</taxon>
        <taxon>Ecdysozoa</taxon>
        <taxon>Nematoda</taxon>
        <taxon>Chromadorea</taxon>
        <taxon>Rhabditida</taxon>
        <taxon>Tylenchina</taxon>
        <taxon>Panagrolaimomorpha</taxon>
        <taxon>Strongyloidoidea</taxon>
        <taxon>Steinernematidae</taxon>
        <taxon>Steinernema</taxon>
    </lineage>
</organism>
<evidence type="ECO:0000313" key="3">
    <source>
        <dbReference type="Proteomes" id="UP000095287"/>
    </source>
</evidence>
<proteinExistence type="predicted"/>
<evidence type="ECO:0000313" key="4">
    <source>
        <dbReference type="WBParaSite" id="L893_g6290.t1"/>
    </source>
</evidence>
<dbReference type="PANTHER" id="PTHR11733">
    <property type="entry name" value="ZINC METALLOPROTEASE FAMILY M13 NEPRILYSIN-RELATED"/>
    <property type="match status" value="1"/>
</dbReference>
<dbReference type="InterPro" id="IPR024079">
    <property type="entry name" value="MetalloPept_cat_dom_sf"/>
</dbReference>
<dbReference type="Gene3D" id="3.40.390.10">
    <property type="entry name" value="Collagenase (Catalytic Domain)"/>
    <property type="match status" value="1"/>
</dbReference>
<dbReference type="SUPFAM" id="SSF55486">
    <property type="entry name" value="Metalloproteases ('zincins'), catalytic domain"/>
    <property type="match status" value="1"/>
</dbReference>
<evidence type="ECO:0000259" key="2">
    <source>
        <dbReference type="Pfam" id="PF01431"/>
    </source>
</evidence>
<dbReference type="PANTHER" id="PTHR11733:SF133">
    <property type="entry name" value="PHOSPHATE-REGULATING NEUTRAL ENDOPEPTIDASE PHEX"/>
    <property type="match status" value="1"/>
</dbReference>
<dbReference type="Pfam" id="PF01431">
    <property type="entry name" value="Peptidase_M13"/>
    <property type="match status" value="1"/>
</dbReference>
<name>A0A1I8AJ07_9BILA</name>
<protein>
    <submittedName>
        <fullName evidence="4">Peptidase_M13 domain-containing protein</fullName>
    </submittedName>
</protein>
<dbReference type="GO" id="GO:0016485">
    <property type="term" value="P:protein processing"/>
    <property type="evidence" value="ECO:0007669"/>
    <property type="project" value="TreeGrafter"/>
</dbReference>
<dbReference type="WBParaSite" id="L893_g6290.t1">
    <property type="protein sequence ID" value="L893_g6290.t1"/>
    <property type="gene ID" value="L893_g6290"/>
</dbReference>
<feature type="domain" description="Peptidase M13 C-terminal" evidence="2">
    <location>
        <begin position="379"/>
        <end position="554"/>
    </location>
</feature>
<dbReference type="GO" id="GO:0004222">
    <property type="term" value="F:metalloendopeptidase activity"/>
    <property type="evidence" value="ECO:0007669"/>
    <property type="project" value="InterPro"/>
</dbReference>
<dbReference type="GO" id="GO:0005886">
    <property type="term" value="C:plasma membrane"/>
    <property type="evidence" value="ECO:0007669"/>
    <property type="project" value="TreeGrafter"/>
</dbReference>